<dbReference type="RefSeq" id="XP_014182791.1">
    <property type="nucleotide sequence ID" value="XM_014327316.1"/>
</dbReference>
<reference evidence="2 3" key="1">
    <citation type="journal article" date="2012" name="Eukaryot. Cell">
        <title>Draft genome sequence of CBS 2479, the standard type strain of Trichosporon asahii.</title>
        <authorList>
            <person name="Yang R.Y."/>
            <person name="Li H.T."/>
            <person name="Zhu H."/>
            <person name="Zhou G.P."/>
            <person name="Wang M."/>
            <person name="Wang L."/>
        </authorList>
    </citation>
    <scope>NUCLEOTIDE SEQUENCE [LARGE SCALE GENOMIC DNA]</scope>
    <source>
        <strain evidence="3">ATCC 90039 / CBS 2479 / JCM 2466 / KCTC 7840 / NCYC 2677 / UAMH 7654</strain>
    </source>
</reference>
<protein>
    <submittedName>
        <fullName evidence="2">Uncharacterized protein</fullName>
    </submittedName>
</protein>
<name>J4UIW2_TRIAS</name>
<dbReference type="HOGENOM" id="CLU_1687969_0_0_1"/>
<dbReference type="AlphaFoldDB" id="J4UIW2"/>
<comment type="caution">
    <text evidence="2">The sequence shown here is derived from an EMBL/GenBank/DDBJ whole genome shotgun (WGS) entry which is preliminary data.</text>
</comment>
<feature type="region of interest" description="Disordered" evidence="1">
    <location>
        <begin position="1"/>
        <end position="116"/>
    </location>
</feature>
<evidence type="ECO:0000313" key="3">
    <source>
        <dbReference type="Proteomes" id="UP000002748"/>
    </source>
</evidence>
<evidence type="ECO:0000313" key="2">
    <source>
        <dbReference type="EMBL" id="EJT51655.1"/>
    </source>
</evidence>
<evidence type="ECO:0000256" key="1">
    <source>
        <dbReference type="SAM" id="MobiDB-lite"/>
    </source>
</evidence>
<organism evidence="2 3">
    <name type="scientific">Trichosporon asahii var. asahii (strain ATCC 90039 / CBS 2479 / JCM 2466 / KCTC 7840 / NBRC 103889/ NCYC 2677 / UAMH 7654)</name>
    <name type="common">Yeast</name>
    <dbReference type="NCBI Taxonomy" id="1186058"/>
    <lineage>
        <taxon>Eukaryota</taxon>
        <taxon>Fungi</taxon>
        <taxon>Dikarya</taxon>
        <taxon>Basidiomycota</taxon>
        <taxon>Agaricomycotina</taxon>
        <taxon>Tremellomycetes</taxon>
        <taxon>Trichosporonales</taxon>
        <taxon>Trichosporonaceae</taxon>
        <taxon>Trichosporon</taxon>
    </lineage>
</organism>
<proteinExistence type="predicted"/>
<dbReference type="Proteomes" id="UP000002748">
    <property type="component" value="Unassembled WGS sequence"/>
</dbReference>
<dbReference type="KEGG" id="tasa:A1Q1_07067"/>
<sequence>MSSRSSATPRSNLSEYQSRRASSSATPINPFKPAIKAARTKSPQQPAAGPFSGMRRGEPMAVKAEPFTQAATPLSSGHPSSASSSATPVSPAPLQPRRTVTSATPGGSAKLEEHPRERLQSWLNKYMEEKMAILEQRLSGGDSDEDPEMADMKLGH</sequence>
<feature type="compositionally biased region" description="Polar residues" evidence="1">
    <location>
        <begin position="1"/>
        <end position="27"/>
    </location>
</feature>
<accession>J4UIW2</accession>
<gene>
    <name evidence="2" type="ORF">A1Q1_07067</name>
</gene>
<feature type="region of interest" description="Disordered" evidence="1">
    <location>
        <begin position="135"/>
        <end position="156"/>
    </location>
</feature>
<dbReference type="EMBL" id="ALBS01000048">
    <property type="protein sequence ID" value="EJT51655.1"/>
    <property type="molecule type" value="Genomic_DNA"/>
</dbReference>
<dbReference type="GeneID" id="25990579"/>
<dbReference type="VEuPathDB" id="FungiDB:A1Q1_07067"/>
<feature type="compositionally biased region" description="Low complexity" evidence="1">
    <location>
        <begin position="73"/>
        <end position="89"/>
    </location>
</feature>